<dbReference type="InterPro" id="IPR011990">
    <property type="entry name" value="TPR-like_helical_dom_sf"/>
</dbReference>
<reference evidence="4 5" key="1">
    <citation type="submission" date="2017-03" db="EMBL/GenBank/DDBJ databases">
        <authorList>
            <person name="Afonso C.L."/>
            <person name="Miller P.J."/>
            <person name="Scott M.A."/>
            <person name="Spackman E."/>
            <person name="Goraichik I."/>
            <person name="Dimitrov K.M."/>
            <person name="Suarez D.L."/>
            <person name="Swayne D.E."/>
        </authorList>
    </citation>
    <scope>NUCLEOTIDE SEQUENCE [LARGE SCALE GENOMIC DNA]</scope>
    <source>
        <strain evidence="4 5">CECT 7691</strain>
    </source>
</reference>
<accession>A0A1Y5SEV9</accession>
<sequence length="532" mass="59134">MVRVRRKIAASPLVSVASTGRKAEGGATVTGLPVDDPYRLGMVFAERGKYHEAIVCFEEALKTRPNDPAALFALANAARDMGMADNAIELYNRCLQTGWNRVYVIGTLAKHLRQLSRFGAAVDLLQAELLRDASSPDLWDALGSTVLLQGDEESAGTFFQEALRLRPNHFAALANFASLTAQRRDFPAALQLYDKAVKAAPKNGQLRLNRALLMLLTGDTKRGWREYEWRLQAGKPVRRTLDGLKRWDGRKIPGKRLLVCVEQGIGDQIAFYGILPEVVADAGSLVVECDVRLRPALERSFPGIPFAGAVQTETPNEYLFRYPWLPDAGGADRYIELGSLPRFYRNRIEDFPKPHAYLKADPEATRDWRAWLSTLGPGRKIGISWRSGRKGAERDRQYAPTSHWEKLVSRPGTVFVNLQYDDCAEEIAAFKARTGANVHVPPKLDQKQDIDRTLALMAGLDAVISAPNAVASMSAALGTPTYKLLNDCGWTNLGRDYEPFYPSCRIIARPRGANWREAFQVVEGILKTLPAR</sequence>
<keyword evidence="1" id="KW-0677">Repeat</keyword>
<dbReference type="PANTHER" id="PTHR45586:SF1">
    <property type="entry name" value="LIPOPOLYSACCHARIDE ASSEMBLY PROTEIN B"/>
    <property type="match status" value="1"/>
</dbReference>
<dbReference type="EMBL" id="FWFR01000001">
    <property type="protein sequence ID" value="SLN38417.1"/>
    <property type="molecule type" value="Genomic_DNA"/>
</dbReference>
<evidence type="ECO:0000256" key="1">
    <source>
        <dbReference type="ARBA" id="ARBA00022737"/>
    </source>
</evidence>
<protein>
    <submittedName>
        <fullName evidence="4">Tetratricopeptide repeat protein</fullName>
    </submittedName>
</protein>
<organism evidence="4 5">
    <name type="scientific">Oceanibacterium hippocampi</name>
    <dbReference type="NCBI Taxonomy" id="745714"/>
    <lineage>
        <taxon>Bacteria</taxon>
        <taxon>Pseudomonadati</taxon>
        <taxon>Pseudomonadota</taxon>
        <taxon>Alphaproteobacteria</taxon>
        <taxon>Sneathiellales</taxon>
        <taxon>Sneathiellaceae</taxon>
        <taxon>Oceanibacterium</taxon>
    </lineage>
</organism>
<dbReference type="InParanoid" id="A0A1Y5SEV9"/>
<dbReference type="RefSeq" id="WP_085882786.1">
    <property type="nucleotide sequence ID" value="NZ_FWFR01000001.1"/>
</dbReference>
<dbReference type="SUPFAM" id="SSF53756">
    <property type="entry name" value="UDP-Glycosyltransferase/glycogen phosphorylase"/>
    <property type="match status" value="1"/>
</dbReference>
<evidence type="ECO:0000313" key="5">
    <source>
        <dbReference type="Proteomes" id="UP000193200"/>
    </source>
</evidence>
<evidence type="ECO:0000256" key="2">
    <source>
        <dbReference type="ARBA" id="ARBA00022803"/>
    </source>
</evidence>
<dbReference type="Proteomes" id="UP000193200">
    <property type="component" value="Unassembled WGS sequence"/>
</dbReference>
<feature type="repeat" description="TPR" evidence="3">
    <location>
        <begin position="34"/>
        <end position="67"/>
    </location>
</feature>
<evidence type="ECO:0000313" key="4">
    <source>
        <dbReference type="EMBL" id="SLN38417.1"/>
    </source>
</evidence>
<dbReference type="Pfam" id="PF13432">
    <property type="entry name" value="TPR_16"/>
    <property type="match status" value="3"/>
</dbReference>
<dbReference type="Gene3D" id="3.40.50.2000">
    <property type="entry name" value="Glycogen Phosphorylase B"/>
    <property type="match status" value="1"/>
</dbReference>
<keyword evidence="5" id="KW-1185">Reference proteome</keyword>
<dbReference type="PANTHER" id="PTHR45586">
    <property type="entry name" value="TPR REPEAT-CONTAINING PROTEIN PA4667"/>
    <property type="match status" value="1"/>
</dbReference>
<feature type="repeat" description="TPR" evidence="3">
    <location>
        <begin position="170"/>
        <end position="203"/>
    </location>
</feature>
<dbReference type="InterPro" id="IPR019734">
    <property type="entry name" value="TPR_rpt"/>
</dbReference>
<evidence type="ECO:0000256" key="3">
    <source>
        <dbReference type="PROSITE-ProRule" id="PRU00339"/>
    </source>
</evidence>
<feature type="repeat" description="TPR" evidence="3">
    <location>
        <begin position="136"/>
        <end position="169"/>
    </location>
</feature>
<proteinExistence type="predicted"/>
<dbReference type="OrthoDB" id="6193797at2"/>
<dbReference type="Gene3D" id="1.25.40.10">
    <property type="entry name" value="Tetratricopeptide repeat domain"/>
    <property type="match status" value="1"/>
</dbReference>
<gene>
    <name evidence="4" type="ORF">OCH7691_01582</name>
</gene>
<dbReference type="PROSITE" id="PS50293">
    <property type="entry name" value="TPR_REGION"/>
    <property type="match status" value="1"/>
</dbReference>
<dbReference type="InterPro" id="IPR051012">
    <property type="entry name" value="CellSynth/LPSAsmb/PSIAsmb"/>
</dbReference>
<dbReference type="AlphaFoldDB" id="A0A1Y5SEV9"/>
<dbReference type="SMART" id="SM00028">
    <property type="entry name" value="TPR"/>
    <property type="match status" value="4"/>
</dbReference>
<dbReference type="SUPFAM" id="SSF48452">
    <property type="entry name" value="TPR-like"/>
    <property type="match status" value="1"/>
</dbReference>
<keyword evidence="2 3" id="KW-0802">TPR repeat</keyword>
<dbReference type="PROSITE" id="PS50005">
    <property type="entry name" value="TPR"/>
    <property type="match status" value="3"/>
</dbReference>
<name>A0A1Y5SEV9_9PROT</name>